<dbReference type="STRING" id="1458426.SMCB_0442"/>
<dbReference type="HOGENOM" id="CLU_009583_1_0_4"/>
<keyword evidence="2" id="KW-0328">Glycosyltransferase</keyword>
<keyword evidence="3 5" id="KW-0808">Transferase</keyword>
<accession>A0A060NMR1</accession>
<evidence type="ECO:0000256" key="1">
    <source>
        <dbReference type="ARBA" id="ARBA00009481"/>
    </source>
</evidence>
<evidence type="ECO:0000259" key="4">
    <source>
        <dbReference type="Pfam" id="PF00534"/>
    </source>
</evidence>
<dbReference type="Gene3D" id="3.40.50.2000">
    <property type="entry name" value="Glycogen Phosphorylase B"/>
    <property type="match status" value="1"/>
</dbReference>
<dbReference type="SUPFAM" id="SSF53756">
    <property type="entry name" value="UDP-Glycosyltransferase/glycogen phosphorylase"/>
    <property type="match status" value="1"/>
</dbReference>
<evidence type="ECO:0000313" key="6">
    <source>
        <dbReference type="Proteomes" id="UP000066014"/>
    </source>
</evidence>
<sequence>MASPSPDPEVIVFNLKQRYTGVSATVNALVPLQLHQWPLAYCGTPLSNGVPGLSLKQAIALSRRPAPGRRFRIWHVRRDPEMLAGLWARDVLRLPIKLVFTSAAQHRHGWFPRWLISRMDAVIATTPKAASFVPNTSAVVAHGIDLARFVPPPDKLNAWADSGLPGRYGVGVFGRVRPDKGTDVFVQAMIAALPHLPEVTAVIAGLAQPQHQDYQRGLQAQIAAAGLEQRIVFLGEVPAGEVHRWYQRCLLCVACPRYEPFGLTPFEAAATGCALVCSRTGAFEELVQPGVNGYLVGTDDAEGLAQAVRQVLQDPQAALRLGEAARARVASAFSLEQEAAGIGRVYQSLFDGA</sequence>
<dbReference type="EMBL" id="AP014569">
    <property type="protein sequence ID" value="BAO82670.1"/>
    <property type="molecule type" value="Genomic_DNA"/>
</dbReference>
<name>A0A060NMR1_9BURK</name>
<dbReference type="Proteomes" id="UP000066014">
    <property type="component" value="Chromosome"/>
</dbReference>
<dbReference type="GO" id="GO:0016757">
    <property type="term" value="F:glycosyltransferase activity"/>
    <property type="evidence" value="ECO:0007669"/>
    <property type="project" value="UniProtKB-KW"/>
</dbReference>
<protein>
    <submittedName>
        <fullName evidence="5">Glycosyltransferase</fullName>
    </submittedName>
</protein>
<keyword evidence="6" id="KW-1185">Reference proteome</keyword>
<evidence type="ECO:0000256" key="2">
    <source>
        <dbReference type="ARBA" id="ARBA00022676"/>
    </source>
</evidence>
<feature type="domain" description="Glycosyl transferase family 1" evidence="4">
    <location>
        <begin position="171"/>
        <end position="327"/>
    </location>
</feature>
<evidence type="ECO:0000256" key="3">
    <source>
        <dbReference type="ARBA" id="ARBA00022679"/>
    </source>
</evidence>
<dbReference type="PANTHER" id="PTHR12526">
    <property type="entry name" value="GLYCOSYLTRANSFERASE"/>
    <property type="match status" value="1"/>
</dbReference>
<comment type="similarity">
    <text evidence="1">Belongs to the glycosyltransferase group 1 family. Glycosyltransferase 4 subfamily.</text>
</comment>
<evidence type="ECO:0000313" key="5">
    <source>
        <dbReference type="EMBL" id="BAO82670.1"/>
    </source>
</evidence>
<dbReference type="AlphaFoldDB" id="A0A060NMR1"/>
<organism evidence="5 6">
    <name type="scientific">Serpentinimonas maccroryi</name>
    <dbReference type="NCBI Taxonomy" id="1458426"/>
    <lineage>
        <taxon>Bacteria</taxon>
        <taxon>Pseudomonadati</taxon>
        <taxon>Pseudomonadota</taxon>
        <taxon>Betaproteobacteria</taxon>
        <taxon>Burkholderiales</taxon>
        <taxon>Comamonadaceae</taxon>
        <taxon>Serpentinimonas</taxon>
    </lineage>
</organism>
<dbReference type="CDD" id="cd03801">
    <property type="entry name" value="GT4_PimA-like"/>
    <property type="match status" value="1"/>
</dbReference>
<dbReference type="Pfam" id="PF00534">
    <property type="entry name" value="Glycos_transf_1"/>
    <property type="match status" value="1"/>
</dbReference>
<reference evidence="5 6" key="1">
    <citation type="journal article" date="2014" name="Nat. Commun.">
        <title>Physiological and genomic features of highly alkaliphilic hydrogen-utilizing Betaproteobacteria from a continental serpentinizing site.</title>
        <authorList>
            <person name="Suzuki S."/>
            <person name="Kuenen J.G."/>
            <person name="Schipper K."/>
            <person name="van der Velde S."/>
            <person name="Ishii S."/>
            <person name="Wu A."/>
            <person name="Sorokin D.Y."/>
            <person name="Tenney A."/>
            <person name="Meng X.Y."/>
            <person name="Morrill P.L."/>
            <person name="Kamagata Y."/>
            <person name="Muyzer G."/>
            <person name="Nealson K.H."/>
        </authorList>
    </citation>
    <scope>NUCLEOTIDE SEQUENCE [LARGE SCALE GENOMIC DNA]</scope>
    <source>
        <strain evidence="5 6">B1</strain>
    </source>
</reference>
<gene>
    <name evidence="5" type="ORF">SMCB_0442</name>
</gene>
<dbReference type="KEGG" id="cbab:SMCB_0442"/>
<proteinExistence type="inferred from homology"/>
<dbReference type="RefSeq" id="WP_045534735.1">
    <property type="nucleotide sequence ID" value="NZ_AP014569.1"/>
</dbReference>
<dbReference type="InterPro" id="IPR001296">
    <property type="entry name" value="Glyco_trans_1"/>
</dbReference>
<dbReference type="OrthoDB" id="433681at2"/>
<dbReference type="PANTHER" id="PTHR12526:SF640">
    <property type="entry name" value="COLANIC ACID BIOSYNTHESIS GLYCOSYLTRANSFERASE WCAL-RELATED"/>
    <property type="match status" value="1"/>
</dbReference>